<gene>
    <name evidence="2" type="ORF">SLEP1_g1274</name>
</gene>
<dbReference type="SUPFAM" id="SSF56672">
    <property type="entry name" value="DNA/RNA polymerases"/>
    <property type="match status" value="1"/>
</dbReference>
<dbReference type="Pfam" id="PF07727">
    <property type="entry name" value="RVT_2"/>
    <property type="match status" value="1"/>
</dbReference>
<dbReference type="InterPro" id="IPR043502">
    <property type="entry name" value="DNA/RNA_pol_sf"/>
</dbReference>
<proteinExistence type="predicted"/>
<reference evidence="2 3" key="1">
    <citation type="journal article" date="2021" name="Commun. Biol.">
        <title>The genome of Shorea leprosula (Dipterocarpaceae) highlights the ecological relevance of drought in aseasonal tropical rainforests.</title>
        <authorList>
            <person name="Ng K.K.S."/>
            <person name="Kobayashi M.J."/>
            <person name="Fawcett J.A."/>
            <person name="Hatakeyama M."/>
            <person name="Paape T."/>
            <person name="Ng C.H."/>
            <person name="Ang C.C."/>
            <person name="Tnah L.H."/>
            <person name="Lee C.T."/>
            <person name="Nishiyama T."/>
            <person name="Sese J."/>
            <person name="O'Brien M.J."/>
            <person name="Copetti D."/>
            <person name="Mohd Noor M.I."/>
            <person name="Ong R.C."/>
            <person name="Putra M."/>
            <person name="Sireger I.Z."/>
            <person name="Indrioko S."/>
            <person name="Kosugi Y."/>
            <person name="Izuno A."/>
            <person name="Isagi Y."/>
            <person name="Lee S.L."/>
            <person name="Shimizu K.K."/>
        </authorList>
    </citation>
    <scope>NUCLEOTIDE SEQUENCE [LARGE SCALE GENOMIC DNA]</scope>
    <source>
        <strain evidence="2">214</strain>
    </source>
</reference>
<dbReference type="InterPro" id="IPR013103">
    <property type="entry name" value="RVT_2"/>
</dbReference>
<sequence length="230" mass="25378">MFASLSEFKVSLSHQIPIFTNPSLELFPSDDVESLDELSNDQTTTTLVSEDFSSVDIPPETNEIENPLVAFSSSHPTQMDVKNAFPNGDLEDEVYMKPPPGLTHPPNKFGFTSIPHDATLFIHKSAQGMVLLLTYVDDIIITGDDVSGIDELKQFLSHKFKMKDLGSLSYFLGLEVTSSDDGYLLSQVKYASDLISKVDLTDNKIVSTPFEPNVKLTSLDGSPLPNPTRY</sequence>
<comment type="caution">
    <text evidence="2">The sequence shown here is derived from an EMBL/GenBank/DDBJ whole genome shotgun (WGS) entry which is preliminary data.</text>
</comment>
<dbReference type="EMBL" id="BPVZ01000001">
    <property type="protein sequence ID" value="GKU86797.1"/>
    <property type="molecule type" value="Genomic_DNA"/>
</dbReference>
<evidence type="ECO:0000313" key="3">
    <source>
        <dbReference type="Proteomes" id="UP001054252"/>
    </source>
</evidence>
<keyword evidence="3" id="KW-1185">Reference proteome</keyword>
<feature type="domain" description="Reverse transcriptase Ty1/copia-type" evidence="1">
    <location>
        <begin position="108"/>
        <end position="211"/>
    </location>
</feature>
<dbReference type="AlphaFoldDB" id="A0AAV5HDB4"/>
<organism evidence="2 3">
    <name type="scientific">Rubroshorea leprosula</name>
    <dbReference type="NCBI Taxonomy" id="152421"/>
    <lineage>
        <taxon>Eukaryota</taxon>
        <taxon>Viridiplantae</taxon>
        <taxon>Streptophyta</taxon>
        <taxon>Embryophyta</taxon>
        <taxon>Tracheophyta</taxon>
        <taxon>Spermatophyta</taxon>
        <taxon>Magnoliopsida</taxon>
        <taxon>eudicotyledons</taxon>
        <taxon>Gunneridae</taxon>
        <taxon>Pentapetalae</taxon>
        <taxon>rosids</taxon>
        <taxon>malvids</taxon>
        <taxon>Malvales</taxon>
        <taxon>Dipterocarpaceae</taxon>
        <taxon>Rubroshorea</taxon>
    </lineage>
</organism>
<evidence type="ECO:0000313" key="2">
    <source>
        <dbReference type="EMBL" id="GKU86797.1"/>
    </source>
</evidence>
<protein>
    <recommendedName>
        <fullName evidence="1">Reverse transcriptase Ty1/copia-type domain-containing protein</fullName>
    </recommendedName>
</protein>
<accession>A0AAV5HDB4</accession>
<name>A0AAV5HDB4_9ROSI</name>
<evidence type="ECO:0000259" key="1">
    <source>
        <dbReference type="Pfam" id="PF07727"/>
    </source>
</evidence>
<dbReference type="Proteomes" id="UP001054252">
    <property type="component" value="Unassembled WGS sequence"/>
</dbReference>